<dbReference type="InterPro" id="IPR000073">
    <property type="entry name" value="AB_hydrolase_1"/>
</dbReference>
<dbReference type="EC" id="3.1.1.24" evidence="2"/>
<dbReference type="Gene3D" id="3.40.50.1820">
    <property type="entry name" value="alpha/beta hydrolase"/>
    <property type="match status" value="1"/>
</dbReference>
<gene>
    <name evidence="2" type="ORF">ABID16_003748</name>
</gene>
<comment type="caution">
    <text evidence="2">The sequence shown here is derived from an EMBL/GenBank/DDBJ whole genome shotgun (WGS) entry which is preliminary data.</text>
</comment>
<dbReference type="PANTHER" id="PTHR43798:SF5">
    <property type="entry name" value="MONOACYLGLYCEROL LIPASE ABHD6"/>
    <property type="match status" value="1"/>
</dbReference>
<dbReference type="RefSeq" id="WP_354557882.1">
    <property type="nucleotide sequence ID" value="NZ_JBEPMB010000007.1"/>
</dbReference>
<dbReference type="PANTHER" id="PTHR43798">
    <property type="entry name" value="MONOACYLGLYCEROL LIPASE"/>
    <property type="match status" value="1"/>
</dbReference>
<evidence type="ECO:0000313" key="3">
    <source>
        <dbReference type="Proteomes" id="UP001549047"/>
    </source>
</evidence>
<dbReference type="InterPro" id="IPR050266">
    <property type="entry name" value="AB_hydrolase_sf"/>
</dbReference>
<organism evidence="2 3">
    <name type="scientific">Rhizobium aquaticum</name>
    <dbReference type="NCBI Taxonomy" id="1549636"/>
    <lineage>
        <taxon>Bacteria</taxon>
        <taxon>Pseudomonadati</taxon>
        <taxon>Pseudomonadota</taxon>
        <taxon>Alphaproteobacteria</taxon>
        <taxon>Hyphomicrobiales</taxon>
        <taxon>Rhizobiaceae</taxon>
        <taxon>Rhizobium/Agrobacterium group</taxon>
        <taxon>Rhizobium</taxon>
    </lineage>
</organism>
<reference evidence="2 3" key="1">
    <citation type="submission" date="2024-06" db="EMBL/GenBank/DDBJ databases">
        <title>Genomic Encyclopedia of Type Strains, Phase IV (KMG-IV): sequencing the most valuable type-strain genomes for metagenomic binning, comparative biology and taxonomic classification.</title>
        <authorList>
            <person name="Goeker M."/>
        </authorList>
    </citation>
    <scope>NUCLEOTIDE SEQUENCE [LARGE SCALE GENOMIC DNA]</scope>
    <source>
        <strain evidence="2 3">DSM 29780</strain>
    </source>
</reference>
<dbReference type="InterPro" id="IPR026968">
    <property type="entry name" value="PcaD/CatD"/>
</dbReference>
<dbReference type="InterPro" id="IPR029058">
    <property type="entry name" value="AB_hydrolase_fold"/>
</dbReference>
<accession>A0ABV2J3R3</accession>
<sequence>MAFAEIGGTVLHYELLGDPEADRTIVFANSLGTDFRIWLPVFDELDDDIAILLYDKRGHGLSGLGKQPSSIEDHAQDVIDLCALVGVDKAVFCGLSVGGLIAQGIWKLKPELVEAIILCDTAAKIGTAEMWNTRIAAIEANGIASLSTQVLERWFTPNFFKEREIDLEGYRQMLERQPVAGYNGVCAAIRDADFTASTATIKVPALVVVGDQDGSTPPDLVRATADLIPGAAFEIIKGCGHIPCVEQPEALARLISRFLSRLGD</sequence>
<evidence type="ECO:0000259" key="1">
    <source>
        <dbReference type="Pfam" id="PF12697"/>
    </source>
</evidence>
<dbReference type="NCBIfam" id="TIGR02427">
    <property type="entry name" value="protocat_pcaD"/>
    <property type="match status" value="1"/>
</dbReference>
<name>A0ABV2J3R3_9HYPH</name>
<feature type="domain" description="AB hydrolase-1" evidence="1">
    <location>
        <begin position="25"/>
        <end position="253"/>
    </location>
</feature>
<dbReference type="Proteomes" id="UP001549047">
    <property type="component" value="Unassembled WGS sequence"/>
</dbReference>
<dbReference type="Pfam" id="PF12697">
    <property type="entry name" value="Abhydrolase_6"/>
    <property type="match status" value="1"/>
</dbReference>
<keyword evidence="2" id="KW-0378">Hydrolase</keyword>
<evidence type="ECO:0000313" key="2">
    <source>
        <dbReference type="EMBL" id="MET3615404.1"/>
    </source>
</evidence>
<dbReference type="GO" id="GO:0047570">
    <property type="term" value="F:3-oxoadipate enol-lactonase activity"/>
    <property type="evidence" value="ECO:0007669"/>
    <property type="project" value="UniProtKB-EC"/>
</dbReference>
<protein>
    <submittedName>
        <fullName evidence="2">3-oxoadipate enol-lactonase</fullName>
        <ecNumber evidence="2">3.1.1.24</ecNumber>
    </submittedName>
</protein>
<proteinExistence type="predicted"/>
<keyword evidence="3" id="KW-1185">Reference proteome</keyword>
<dbReference type="SUPFAM" id="SSF53474">
    <property type="entry name" value="alpha/beta-Hydrolases"/>
    <property type="match status" value="1"/>
</dbReference>
<dbReference type="EMBL" id="JBEPMB010000007">
    <property type="protein sequence ID" value="MET3615404.1"/>
    <property type="molecule type" value="Genomic_DNA"/>
</dbReference>